<protein>
    <submittedName>
        <fullName evidence="1">Uncharacterized protein</fullName>
    </submittedName>
</protein>
<organism evidence="1 2">
    <name type="scientific">Violaceomyces palustris</name>
    <dbReference type="NCBI Taxonomy" id="1673888"/>
    <lineage>
        <taxon>Eukaryota</taxon>
        <taxon>Fungi</taxon>
        <taxon>Dikarya</taxon>
        <taxon>Basidiomycota</taxon>
        <taxon>Ustilaginomycotina</taxon>
        <taxon>Ustilaginomycetes</taxon>
        <taxon>Violaceomycetales</taxon>
        <taxon>Violaceomycetaceae</taxon>
        <taxon>Violaceomyces</taxon>
    </lineage>
</organism>
<dbReference type="Proteomes" id="UP000245626">
    <property type="component" value="Unassembled WGS sequence"/>
</dbReference>
<reference evidence="1 2" key="1">
    <citation type="journal article" date="2018" name="Mol. Biol. Evol.">
        <title>Broad Genomic Sampling Reveals a Smut Pathogenic Ancestry of the Fungal Clade Ustilaginomycotina.</title>
        <authorList>
            <person name="Kijpornyongpan T."/>
            <person name="Mondo S.J."/>
            <person name="Barry K."/>
            <person name="Sandor L."/>
            <person name="Lee J."/>
            <person name="Lipzen A."/>
            <person name="Pangilinan J."/>
            <person name="LaButti K."/>
            <person name="Hainaut M."/>
            <person name="Henrissat B."/>
            <person name="Grigoriev I.V."/>
            <person name="Spatafora J.W."/>
            <person name="Aime M.C."/>
        </authorList>
    </citation>
    <scope>NUCLEOTIDE SEQUENCE [LARGE SCALE GENOMIC DNA]</scope>
    <source>
        <strain evidence="1 2">SA 807</strain>
    </source>
</reference>
<keyword evidence="2" id="KW-1185">Reference proteome</keyword>
<sequence>MSTSAFATSSSSISDQAFLDSSWTRVLQDFLPDRPLPPSGGDGSVEAEGGGGGDQESEEYEWTYQETTELVTLDFGTNHLAEAALFSSAFSLGGLSTSSSPSSSNPAIHREAEVGVADQDPRARRYHSGSARSKKRDYTNQLSSKASSQASRSTSDPSTTVEPSSSSSSSSSTKASGKPFSITGLETPSPLVKLGNTFFRGVWDELVGTEIVLVEDRDPTRPLGKRHTVRPIPPDPPGYERGGRPTTGGEDPNLLLRPDARSSTLKRRIHLVPIYDPRDSERLPPDPGSNWLADPSLDQDQPDQPTSPSSFTQA</sequence>
<evidence type="ECO:0000313" key="2">
    <source>
        <dbReference type="Proteomes" id="UP000245626"/>
    </source>
</evidence>
<evidence type="ECO:0000313" key="1">
    <source>
        <dbReference type="EMBL" id="PWN49914.1"/>
    </source>
</evidence>
<name>A0ACD0NW08_9BASI</name>
<proteinExistence type="predicted"/>
<gene>
    <name evidence="1" type="ORF">IE53DRAFT_387834</name>
</gene>
<accession>A0ACD0NW08</accession>
<dbReference type="EMBL" id="KZ819991">
    <property type="protein sequence ID" value="PWN49914.1"/>
    <property type="molecule type" value="Genomic_DNA"/>
</dbReference>